<comment type="caution">
    <text evidence="9">The sequence shown here is derived from an EMBL/GenBank/DDBJ whole genome shotgun (WGS) entry which is preliminary data.</text>
</comment>
<accession>A0A2T0GYL1</accession>
<evidence type="ECO:0000313" key="9">
    <source>
        <dbReference type="EMBL" id="PRW64199.1"/>
    </source>
</evidence>
<dbReference type="Pfam" id="PF13462">
    <property type="entry name" value="Thioredoxin_4"/>
    <property type="match status" value="1"/>
</dbReference>
<comment type="similarity">
    <text evidence="1">Belongs to the thioredoxin family. DsbA subfamily.</text>
</comment>
<dbReference type="Proteomes" id="UP000239352">
    <property type="component" value="Unassembled WGS sequence"/>
</dbReference>
<dbReference type="Gene3D" id="3.40.30.10">
    <property type="entry name" value="Glutaredoxin"/>
    <property type="match status" value="1"/>
</dbReference>
<evidence type="ECO:0000256" key="5">
    <source>
        <dbReference type="ARBA" id="ARBA00023284"/>
    </source>
</evidence>
<dbReference type="STRING" id="1050202.GCA_000384035_03012"/>
<dbReference type="InParanoid" id="A0A2T0GYL1"/>
<dbReference type="PROSITE" id="PS51352">
    <property type="entry name" value="THIOREDOXIN_2"/>
    <property type="match status" value="1"/>
</dbReference>
<dbReference type="InterPro" id="IPR012336">
    <property type="entry name" value="Thioredoxin-like_fold"/>
</dbReference>
<gene>
    <name evidence="9" type="ORF">CEP50_06055</name>
</gene>
<dbReference type="PANTHER" id="PTHR13887">
    <property type="entry name" value="GLUTATHIONE S-TRANSFERASE KAPPA"/>
    <property type="match status" value="1"/>
</dbReference>
<dbReference type="GO" id="GO:0016491">
    <property type="term" value="F:oxidoreductase activity"/>
    <property type="evidence" value="ECO:0007669"/>
    <property type="project" value="UniProtKB-KW"/>
</dbReference>
<proteinExistence type="inferred from homology"/>
<feature type="transmembrane region" description="Helical" evidence="7">
    <location>
        <begin position="12"/>
        <end position="33"/>
    </location>
</feature>
<dbReference type="AlphaFoldDB" id="A0A2T0GYL1"/>
<name>A0A2T0GYL1_ACTMO</name>
<evidence type="ECO:0000256" key="3">
    <source>
        <dbReference type="ARBA" id="ARBA00023002"/>
    </source>
</evidence>
<dbReference type="PANTHER" id="PTHR13887:SF14">
    <property type="entry name" value="DISULFIDE BOND FORMATION PROTEIN D"/>
    <property type="match status" value="1"/>
</dbReference>
<reference evidence="9 10" key="1">
    <citation type="submission" date="2018-03" db="EMBL/GenBank/DDBJ databases">
        <title>Actinopolyspora mortivallis from Sahara, screening for active biomolecules.</title>
        <authorList>
            <person name="Selama O."/>
            <person name="Wellington E.M.H."/>
            <person name="Hacene H."/>
        </authorList>
    </citation>
    <scope>NUCLEOTIDE SEQUENCE [LARGE SCALE GENOMIC DNA]</scope>
    <source>
        <strain evidence="9 10">M5A</strain>
    </source>
</reference>
<keyword evidence="7" id="KW-0472">Membrane</keyword>
<organism evidence="9 10">
    <name type="scientific">Actinopolyspora mortivallis</name>
    <dbReference type="NCBI Taxonomy" id="33906"/>
    <lineage>
        <taxon>Bacteria</taxon>
        <taxon>Bacillati</taxon>
        <taxon>Actinomycetota</taxon>
        <taxon>Actinomycetes</taxon>
        <taxon>Actinopolysporales</taxon>
        <taxon>Actinopolysporaceae</taxon>
        <taxon>Actinopolyspora</taxon>
    </lineage>
</organism>
<sequence length="240" mass="26086">MGTVDTRTRIRRTNAAIAILVVVVAVLVVSVLARHHGSGSSGAPDSAARQPSTSVDSPARRNPGDPLALGSPEAPVVLVAYEDFRCPFCAKFATDSLPKLVDRYVEPGVLRVEWRDYPIFGEQSIRAAKAGRAAARQHRFWEFERTVYSHAPDHGHPDLPLRTLVRYAEQAGVADIERFRADMRSAEVATALRADRSEGVRLGVSSTPTFLVNGRPIMGAQPFEVFVSAVEQAAEQAGTR</sequence>
<keyword evidence="7" id="KW-0812">Transmembrane</keyword>
<dbReference type="InterPro" id="IPR036249">
    <property type="entry name" value="Thioredoxin-like_sf"/>
</dbReference>
<keyword evidence="10" id="KW-1185">Reference proteome</keyword>
<keyword evidence="3" id="KW-0560">Oxidoreductase</keyword>
<feature type="domain" description="Thioredoxin" evidence="8">
    <location>
        <begin position="44"/>
        <end position="235"/>
    </location>
</feature>
<dbReference type="InterPro" id="IPR013766">
    <property type="entry name" value="Thioredoxin_domain"/>
</dbReference>
<feature type="region of interest" description="Disordered" evidence="6">
    <location>
        <begin position="37"/>
        <end position="68"/>
    </location>
</feature>
<evidence type="ECO:0000313" key="10">
    <source>
        <dbReference type="Proteomes" id="UP000239352"/>
    </source>
</evidence>
<dbReference type="SUPFAM" id="SSF52833">
    <property type="entry name" value="Thioredoxin-like"/>
    <property type="match status" value="1"/>
</dbReference>
<evidence type="ECO:0000256" key="7">
    <source>
        <dbReference type="SAM" id="Phobius"/>
    </source>
</evidence>
<protein>
    <submittedName>
        <fullName evidence="9">Disulfide bond formation protein</fullName>
    </submittedName>
</protein>
<keyword evidence="7" id="KW-1133">Transmembrane helix</keyword>
<keyword evidence="5" id="KW-0676">Redox-active center</keyword>
<keyword evidence="4" id="KW-1015">Disulfide bond</keyword>
<evidence type="ECO:0000256" key="2">
    <source>
        <dbReference type="ARBA" id="ARBA00022729"/>
    </source>
</evidence>
<dbReference type="RefSeq" id="WP_106112954.1">
    <property type="nucleotide sequence ID" value="NZ_PVSR01000005.1"/>
</dbReference>
<evidence type="ECO:0000256" key="4">
    <source>
        <dbReference type="ARBA" id="ARBA00023157"/>
    </source>
</evidence>
<evidence type="ECO:0000259" key="8">
    <source>
        <dbReference type="PROSITE" id="PS51352"/>
    </source>
</evidence>
<dbReference type="EMBL" id="PVSR01000005">
    <property type="protein sequence ID" value="PRW64199.1"/>
    <property type="molecule type" value="Genomic_DNA"/>
</dbReference>
<evidence type="ECO:0000256" key="1">
    <source>
        <dbReference type="ARBA" id="ARBA00005791"/>
    </source>
</evidence>
<keyword evidence="2" id="KW-0732">Signal</keyword>
<evidence type="ECO:0000256" key="6">
    <source>
        <dbReference type="SAM" id="MobiDB-lite"/>
    </source>
</evidence>